<dbReference type="OrthoDB" id="9803970at2"/>
<dbReference type="EMBL" id="MJIE01000003">
    <property type="protein sequence ID" value="OLR53492.1"/>
    <property type="molecule type" value="Genomic_DNA"/>
</dbReference>
<evidence type="ECO:0000313" key="2">
    <source>
        <dbReference type="EMBL" id="OLR53492.1"/>
    </source>
</evidence>
<dbReference type="AlphaFoldDB" id="A0A1Q9JCK7"/>
<dbReference type="STRING" id="1261640.BHK98_00020"/>
<dbReference type="SUPFAM" id="SSF55785">
    <property type="entry name" value="PYP-like sensor domain (PAS domain)"/>
    <property type="match status" value="1"/>
</dbReference>
<reference evidence="2 3" key="1">
    <citation type="journal article" date="2016" name="Appl. Environ. Microbiol.">
        <title>Function and Phylogeny of Bacterial Butyryl Coenzyme A:Acetate Transferases and Their Diversity in the Proximal Colon of Swine.</title>
        <authorList>
            <person name="Trachsel J."/>
            <person name="Bayles D.O."/>
            <person name="Looft T."/>
            <person name="Levine U.Y."/>
            <person name="Allen H.K."/>
        </authorList>
    </citation>
    <scope>NUCLEOTIDE SEQUENCE [LARGE SCALE GENOMIC DNA]</scope>
    <source>
        <strain evidence="2 3">68-3-10</strain>
    </source>
</reference>
<comment type="caution">
    <text evidence="2">The sequence shown here is derived from an EMBL/GenBank/DDBJ whole genome shotgun (WGS) entry which is preliminary data.</text>
</comment>
<dbReference type="Pfam" id="PF08448">
    <property type="entry name" value="PAS_4"/>
    <property type="match status" value="1"/>
</dbReference>
<evidence type="ECO:0000313" key="3">
    <source>
        <dbReference type="Proteomes" id="UP000187404"/>
    </source>
</evidence>
<dbReference type="CDD" id="cd00130">
    <property type="entry name" value="PAS"/>
    <property type="match status" value="1"/>
</dbReference>
<dbReference type="Proteomes" id="UP000187404">
    <property type="component" value="Unassembled WGS sequence"/>
</dbReference>
<gene>
    <name evidence="2" type="ORF">BHK98_00020</name>
</gene>
<protein>
    <recommendedName>
        <fullName evidence="1">PAS fold-4 domain-containing protein</fullName>
    </recommendedName>
</protein>
<name>A0A1Q9JCK7_9FIRM</name>
<feature type="domain" description="PAS fold-4" evidence="1">
    <location>
        <begin position="54"/>
        <end position="98"/>
    </location>
</feature>
<dbReference type="Gene3D" id="3.30.450.20">
    <property type="entry name" value="PAS domain"/>
    <property type="match status" value="1"/>
</dbReference>
<evidence type="ECO:0000259" key="1">
    <source>
        <dbReference type="Pfam" id="PF08448"/>
    </source>
</evidence>
<organism evidence="2 3">
    <name type="scientific">Hornefia porci</name>
    <dbReference type="NCBI Taxonomy" id="2652292"/>
    <lineage>
        <taxon>Bacteria</taxon>
        <taxon>Bacillati</taxon>
        <taxon>Bacillota</taxon>
        <taxon>Clostridia</taxon>
        <taxon>Peptostreptococcales</taxon>
        <taxon>Anaerovoracaceae</taxon>
        <taxon>Hornefia</taxon>
    </lineage>
</organism>
<accession>A0A1Q9JCK7</accession>
<dbReference type="InterPro" id="IPR000014">
    <property type="entry name" value="PAS"/>
</dbReference>
<dbReference type="RefSeq" id="WP_075715250.1">
    <property type="nucleotide sequence ID" value="NZ_MJIE01000003.1"/>
</dbReference>
<proteinExistence type="predicted"/>
<keyword evidence="3" id="KW-1185">Reference proteome</keyword>
<dbReference type="InterPro" id="IPR035965">
    <property type="entry name" value="PAS-like_dom_sf"/>
</dbReference>
<sequence length="134" mass="15100">MNQIVAIQEVIEKIDDAVKREDYKDPDAALALLQSLKADLHYFHEAGIDFKVVVDSLDDSIYITDKEGRVMYVNPAHKKNTIEPEEVLGRLTGDIVREGTLFTGGSTMDVIKEKKKIFRLSTVQKKDPPKSDIP</sequence>
<dbReference type="InterPro" id="IPR013656">
    <property type="entry name" value="PAS_4"/>
</dbReference>